<keyword evidence="2" id="KW-0813">Transport</keyword>
<evidence type="ECO:0000313" key="9">
    <source>
        <dbReference type="Proteomes" id="UP001215216"/>
    </source>
</evidence>
<keyword evidence="9" id="KW-1185">Reference proteome</keyword>
<keyword evidence="6" id="KW-0472">Membrane</keyword>
<evidence type="ECO:0000256" key="6">
    <source>
        <dbReference type="ARBA" id="ARBA00023136"/>
    </source>
</evidence>
<name>A0ABY8FY53_9ACTO</name>
<dbReference type="InterPro" id="IPR050166">
    <property type="entry name" value="ABC_transporter_ATP-bind"/>
</dbReference>
<dbReference type="SUPFAM" id="SSF52540">
    <property type="entry name" value="P-loop containing nucleoside triphosphate hydrolases"/>
    <property type="match status" value="1"/>
</dbReference>
<evidence type="ECO:0000259" key="7">
    <source>
        <dbReference type="PROSITE" id="PS50893"/>
    </source>
</evidence>
<dbReference type="Proteomes" id="UP001215216">
    <property type="component" value="Chromosome"/>
</dbReference>
<keyword evidence="5 8" id="KW-0067">ATP-binding</keyword>
<dbReference type="SMART" id="SM00382">
    <property type="entry name" value="AAA"/>
    <property type="match status" value="1"/>
</dbReference>
<evidence type="ECO:0000313" key="8">
    <source>
        <dbReference type="EMBL" id="WFM83455.1"/>
    </source>
</evidence>
<evidence type="ECO:0000256" key="3">
    <source>
        <dbReference type="ARBA" id="ARBA00022475"/>
    </source>
</evidence>
<keyword evidence="3" id="KW-1003">Cell membrane</keyword>
<gene>
    <name evidence="8" type="ORF">P7079_00295</name>
</gene>
<protein>
    <submittedName>
        <fullName evidence="8">ATP-binding cassette domain-containing protein</fullName>
    </submittedName>
</protein>
<dbReference type="PANTHER" id="PTHR42788:SF7">
    <property type="entry name" value="NITRATE ABC TRANSPORTER ATP-BINDING PROTEIN"/>
    <property type="match status" value="1"/>
</dbReference>
<reference evidence="8 9" key="1">
    <citation type="submission" date="2023-03" db="EMBL/GenBank/DDBJ databases">
        <title>Complete genome of Arcanobacterium canis strain DSM 25104 isolated in 2010 from a canine otitis externa in Germany.</title>
        <authorList>
            <person name="Borowiak M."/>
            <person name="Kreitlow A."/>
            <person name="Malorny B."/>
            <person name="Laemmler C."/>
            <person name="Prenger-Berninghoff E."/>
            <person name="Ploetz M."/>
            <person name="Abdulmawjood A."/>
        </authorList>
    </citation>
    <scope>NUCLEOTIDE SEQUENCE [LARGE SCALE GENOMIC DNA]</scope>
    <source>
        <strain evidence="8 9">DSM 25104</strain>
    </source>
</reference>
<dbReference type="InterPro" id="IPR003593">
    <property type="entry name" value="AAA+_ATPase"/>
</dbReference>
<evidence type="ECO:0000256" key="5">
    <source>
        <dbReference type="ARBA" id="ARBA00022840"/>
    </source>
</evidence>
<comment type="subcellular location">
    <subcellularLocation>
        <location evidence="1">Cell membrane</location>
        <topology evidence="1">Peripheral membrane protein</topology>
    </subcellularLocation>
</comment>
<evidence type="ECO:0000256" key="2">
    <source>
        <dbReference type="ARBA" id="ARBA00022448"/>
    </source>
</evidence>
<dbReference type="Pfam" id="PF00005">
    <property type="entry name" value="ABC_tran"/>
    <property type="match status" value="1"/>
</dbReference>
<organism evidence="8 9">
    <name type="scientific">Arcanobacterium canis</name>
    <dbReference type="NCBI Taxonomy" id="999183"/>
    <lineage>
        <taxon>Bacteria</taxon>
        <taxon>Bacillati</taxon>
        <taxon>Actinomycetota</taxon>
        <taxon>Actinomycetes</taxon>
        <taxon>Actinomycetales</taxon>
        <taxon>Actinomycetaceae</taxon>
        <taxon>Arcanobacterium</taxon>
    </lineage>
</organism>
<dbReference type="PANTHER" id="PTHR42788">
    <property type="entry name" value="TAURINE IMPORT ATP-BINDING PROTEIN-RELATED"/>
    <property type="match status" value="1"/>
</dbReference>
<dbReference type="GO" id="GO:0005524">
    <property type="term" value="F:ATP binding"/>
    <property type="evidence" value="ECO:0007669"/>
    <property type="project" value="UniProtKB-KW"/>
</dbReference>
<keyword evidence="4" id="KW-0547">Nucleotide-binding</keyword>
<accession>A0ABY8FY53</accession>
<evidence type="ECO:0000256" key="1">
    <source>
        <dbReference type="ARBA" id="ARBA00004202"/>
    </source>
</evidence>
<dbReference type="InterPro" id="IPR027417">
    <property type="entry name" value="P-loop_NTPase"/>
</dbReference>
<dbReference type="EMBL" id="CP121208">
    <property type="protein sequence ID" value="WFM83455.1"/>
    <property type="molecule type" value="Genomic_DNA"/>
</dbReference>
<proteinExistence type="predicted"/>
<sequence>MSVLELDGISKAFHQRTANAFLALDQVNLSVADGDLITIVGGNGAGKSTLLNMVSGAIFPDVGTVMIDGEDVTRLGEEERASRVARVFQDPMRGTAPRMTVAENMMLAAKRGGKRALRISMNSQRREEFAQALAPLGLGLEERLDTEIGVLSGGQRQSVALIMATLKTPRLLLLDEHTAALDPKTARAVLEFTAEVVERAKLTAIMITHNLKDALAYGNRTIVMHHGRIVRDISDDERAALTDAHLYQILSDLAESDA</sequence>
<feature type="domain" description="ABC transporter" evidence="7">
    <location>
        <begin position="4"/>
        <end position="251"/>
    </location>
</feature>
<dbReference type="PROSITE" id="PS50893">
    <property type="entry name" value="ABC_TRANSPORTER_2"/>
    <property type="match status" value="1"/>
</dbReference>
<dbReference type="Gene3D" id="3.40.50.300">
    <property type="entry name" value="P-loop containing nucleotide triphosphate hydrolases"/>
    <property type="match status" value="1"/>
</dbReference>
<dbReference type="InterPro" id="IPR003439">
    <property type="entry name" value="ABC_transporter-like_ATP-bd"/>
</dbReference>
<dbReference type="RefSeq" id="WP_278012850.1">
    <property type="nucleotide sequence ID" value="NZ_CP121208.1"/>
</dbReference>
<evidence type="ECO:0000256" key="4">
    <source>
        <dbReference type="ARBA" id="ARBA00022741"/>
    </source>
</evidence>